<organism evidence="6 7">
    <name type="scientific">Actinoalloteichus caeruleus DSM 43889</name>
    <dbReference type="NCBI Taxonomy" id="1120930"/>
    <lineage>
        <taxon>Bacteria</taxon>
        <taxon>Bacillati</taxon>
        <taxon>Actinomycetota</taxon>
        <taxon>Actinomycetes</taxon>
        <taxon>Pseudonocardiales</taxon>
        <taxon>Pseudonocardiaceae</taxon>
        <taxon>Actinoalloteichus</taxon>
        <taxon>Actinoalloteichus cyanogriseus</taxon>
    </lineage>
</organism>
<proteinExistence type="predicted"/>
<dbReference type="RefSeq" id="WP_026418206.1">
    <property type="nucleotide sequence ID" value="NZ_AUBJ02000001.1"/>
</dbReference>
<evidence type="ECO:0000259" key="5">
    <source>
        <dbReference type="PROSITE" id="PS50987"/>
    </source>
</evidence>
<evidence type="ECO:0000256" key="3">
    <source>
        <dbReference type="ARBA" id="ARBA00023163"/>
    </source>
</evidence>
<dbReference type="CDD" id="cd00090">
    <property type="entry name" value="HTH_ARSR"/>
    <property type="match status" value="1"/>
</dbReference>
<name>A0ABT1JHJ0_ACTCY</name>
<evidence type="ECO:0000313" key="7">
    <source>
        <dbReference type="Proteomes" id="UP000791080"/>
    </source>
</evidence>
<dbReference type="InterPro" id="IPR036388">
    <property type="entry name" value="WH-like_DNA-bd_sf"/>
</dbReference>
<keyword evidence="2 6" id="KW-0238">DNA-binding</keyword>
<dbReference type="InterPro" id="IPR011991">
    <property type="entry name" value="ArsR-like_HTH"/>
</dbReference>
<comment type="caution">
    <text evidence="6">The sequence shown here is derived from an EMBL/GenBank/DDBJ whole genome shotgun (WGS) entry which is preliminary data.</text>
</comment>
<dbReference type="Gene3D" id="1.10.10.10">
    <property type="entry name" value="Winged helix-like DNA-binding domain superfamily/Winged helix DNA-binding domain"/>
    <property type="match status" value="1"/>
</dbReference>
<feature type="domain" description="HTH arsR-type" evidence="5">
    <location>
        <begin position="18"/>
        <end position="112"/>
    </location>
</feature>
<dbReference type="NCBIfam" id="NF033788">
    <property type="entry name" value="HTH_metalloreg"/>
    <property type="match status" value="1"/>
</dbReference>
<reference evidence="6 7" key="1">
    <citation type="submission" date="2013-07" db="EMBL/GenBank/DDBJ databases">
        <authorList>
            <consortium name="DOE Joint Genome Institute"/>
            <person name="Reeve W."/>
            <person name="Huntemann M."/>
            <person name="Han J."/>
            <person name="Chen A."/>
            <person name="Kyrpides N."/>
            <person name="Mavromatis K."/>
            <person name="Markowitz V."/>
            <person name="Palaniappan K."/>
            <person name="Ivanova N."/>
            <person name="Schaumberg A."/>
            <person name="Pati A."/>
            <person name="Liolios K."/>
            <person name="Nordberg H.P."/>
            <person name="Cantor M.N."/>
            <person name="Hua S.X."/>
            <person name="Woyke T."/>
        </authorList>
    </citation>
    <scope>NUCLEOTIDE SEQUENCE [LARGE SCALE GENOMIC DNA]</scope>
    <source>
        <strain evidence="6 7">DSM 43889</strain>
    </source>
</reference>
<sequence>MNDKTAARTRPPEASTGPTTAQLASAAGTFDLLSTPTRLHLVWLMSQGEHDVGTLAARVGVNIATVSQQLGKLRLAGIVTSRREGRRHIYTVEDPHVLTLVEQIFEHIAPDGSLAPDPPRQP</sequence>
<protein>
    <submittedName>
        <fullName evidence="6">DNA-binding transcriptional regulator, ArsR family</fullName>
    </submittedName>
</protein>
<accession>A0ABT1JHJ0</accession>
<keyword evidence="1" id="KW-0805">Transcription regulation</keyword>
<feature type="region of interest" description="Disordered" evidence="4">
    <location>
        <begin position="1"/>
        <end position="21"/>
    </location>
</feature>
<dbReference type="GO" id="GO:0003677">
    <property type="term" value="F:DNA binding"/>
    <property type="evidence" value="ECO:0007669"/>
    <property type="project" value="UniProtKB-KW"/>
</dbReference>
<dbReference type="InterPro" id="IPR036390">
    <property type="entry name" value="WH_DNA-bd_sf"/>
</dbReference>
<dbReference type="Proteomes" id="UP000791080">
    <property type="component" value="Unassembled WGS sequence"/>
</dbReference>
<dbReference type="InterPro" id="IPR051011">
    <property type="entry name" value="Metal_resp_trans_reg"/>
</dbReference>
<dbReference type="PANTHER" id="PTHR43132">
    <property type="entry name" value="ARSENICAL RESISTANCE OPERON REPRESSOR ARSR-RELATED"/>
    <property type="match status" value="1"/>
</dbReference>
<keyword evidence="7" id="KW-1185">Reference proteome</keyword>
<evidence type="ECO:0000256" key="1">
    <source>
        <dbReference type="ARBA" id="ARBA00023015"/>
    </source>
</evidence>
<dbReference type="PRINTS" id="PR00778">
    <property type="entry name" value="HTHARSR"/>
</dbReference>
<gene>
    <name evidence="6" type="ORF">G443_002178</name>
</gene>
<evidence type="ECO:0000256" key="2">
    <source>
        <dbReference type="ARBA" id="ARBA00023125"/>
    </source>
</evidence>
<reference evidence="6 7" key="2">
    <citation type="submission" date="2022-06" db="EMBL/GenBank/DDBJ databases">
        <title>Genomic Encyclopedia of Type Strains, Phase I: the one thousand microbial genomes (KMG-I) project.</title>
        <authorList>
            <person name="Kyrpides N."/>
        </authorList>
    </citation>
    <scope>NUCLEOTIDE SEQUENCE [LARGE SCALE GENOMIC DNA]</scope>
    <source>
        <strain evidence="6 7">DSM 43889</strain>
    </source>
</reference>
<dbReference type="EMBL" id="AUBJ02000001">
    <property type="protein sequence ID" value="MCP2331908.1"/>
    <property type="molecule type" value="Genomic_DNA"/>
</dbReference>
<evidence type="ECO:0000313" key="6">
    <source>
        <dbReference type="EMBL" id="MCP2331908.1"/>
    </source>
</evidence>
<dbReference type="SUPFAM" id="SSF46785">
    <property type="entry name" value="Winged helix' DNA-binding domain"/>
    <property type="match status" value="1"/>
</dbReference>
<dbReference type="PROSITE" id="PS50987">
    <property type="entry name" value="HTH_ARSR_2"/>
    <property type="match status" value="1"/>
</dbReference>
<dbReference type="InterPro" id="IPR001845">
    <property type="entry name" value="HTH_ArsR_DNA-bd_dom"/>
</dbReference>
<dbReference type="Pfam" id="PF01022">
    <property type="entry name" value="HTH_5"/>
    <property type="match status" value="1"/>
</dbReference>
<dbReference type="SMART" id="SM00418">
    <property type="entry name" value="HTH_ARSR"/>
    <property type="match status" value="1"/>
</dbReference>
<keyword evidence="3" id="KW-0804">Transcription</keyword>
<evidence type="ECO:0000256" key="4">
    <source>
        <dbReference type="SAM" id="MobiDB-lite"/>
    </source>
</evidence>
<dbReference type="PANTHER" id="PTHR43132:SF6">
    <property type="entry name" value="HTH-TYPE TRANSCRIPTIONAL REPRESSOR CZRA"/>
    <property type="match status" value="1"/>
</dbReference>